<evidence type="ECO:0000313" key="1">
    <source>
        <dbReference type="EMBL" id="KAJ8715950.1"/>
    </source>
</evidence>
<accession>A0ACC2QGX6</accession>
<dbReference type="Proteomes" id="UP001231649">
    <property type="component" value="Chromosome 4"/>
</dbReference>
<evidence type="ECO:0000313" key="2">
    <source>
        <dbReference type="Proteomes" id="UP001231649"/>
    </source>
</evidence>
<dbReference type="EMBL" id="CM056780">
    <property type="protein sequence ID" value="KAJ8715950.1"/>
    <property type="molecule type" value="Genomic_DNA"/>
</dbReference>
<gene>
    <name evidence="1" type="ORF">PYW08_013235</name>
</gene>
<protein>
    <submittedName>
        <fullName evidence="1">Uncharacterized protein</fullName>
    </submittedName>
</protein>
<proteinExistence type="predicted"/>
<keyword evidence="2" id="KW-1185">Reference proteome</keyword>
<name>A0ACC2QGX6_9NEOP</name>
<reference evidence="1" key="1">
    <citation type="submission" date="2023-03" db="EMBL/GenBank/DDBJ databases">
        <title>Chromosome-level genomes of two armyworms, Mythimna separata and Mythimna loreyi, provide insights into the biosynthesis and reception of sex pheromones.</title>
        <authorList>
            <person name="Zhao H."/>
        </authorList>
    </citation>
    <scope>NUCLEOTIDE SEQUENCE</scope>
    <source>
        <strain evidence="1">BeijingLab</strain>
    </source>
</reference>
<organism evidence="1 2">
    <name type="scientific">Mythimna loreyi</name>
    <dbReference type="NCBI Taxonomy" id="667449"/>
    <lineage>
        <taxon>Eukaryota</taxon>
        <taxon>Metazoa</taxon>
        <taxon>Ecdysozoa</taxon>
        <taxon>Arthropoda</taxon>
        <taxon>Hexapoda</taxon>
        <taxon>Insecta</taxon>
        <taxon>Pterygota</taxon>
        <taxon>Neoptera</taxon>
        <taxon>Endopterygota</taxon>
        <taxon>Lepidoptera</taxon>
        <taxon>Glossata</taxon>
        <taxon>Ditrysia</taxon>
        <taxon>Noctuoidea</taxon>
        <taxon>Noctuidae</taxon>
        <taxon>Noctuinae</taxon>
        <taxon>Hadenini</taxon>
        <taxon>Mythimna</taxon>
    </lineage>
</organism>
<sequence length="422" mass="46749">MGKAQFVLALLALYVGVVYSWDIAISVGYGYIFFYDNGIKTNSIHLKSQNPGALAYDALDEGIPADIVVDGCKGHIYWINKNITQKYYLERDRLDGSERQVSMFIHPIHSMGMNPPERNIYYFYGCDTCYTKSLIRADLNFENENILYSGYYSVLPEELTVTKDYIYWINYGRMYNTVLQVPKNAKRYETEPIEITKIPPTATYGITANYQIDNQTMGLQDCNSLSSLLMPNITIAPSYTNELISVSENDCTGDFCSCNPGFKGESCELSVCDGYCSNNGSCSLNENSEPVCKCQAGHIGDRCEASACLNYCMQGNCSFNDEGFPTCSCSAGYTGKRCEVSVCYGYCLNDGECSLDEKEKPVCQCVGDHEGTRCEVVKTNTLIVSNSSTCYSVQKNTSLADLVFGRGKPAAKISVNVEVSIV</sequence>
<comment type="caution">
    <text evidence="1">The sequence shown here is derived from an EMBL/GenBank/DDBJ whole genome shotgun (WGS) entry which is preliminary data.</text>
</comment>